<evidence type="ECO:0000313" key="2">
    <source>
        <dbReference type="Proteomes" id="UP001497700"/>
    </source>
</evidence>
<organism evidence="1 2">
    <name type="scientific">Hypoxylon rubiginosum</name>
    <dbReference type="NCBI Taxonomy" id="110542"/>
    <lineage>
        <taxon>Eukaryota</taxon>
        <taxon>Fungi</taxon>
        <taxon>Dikarya</taxon>
        <taxon>Ascomycota</taxon>
        <taxon>Pezizomycotina</taxon>
        <taxon>Sordariomycetes</taxon>
        <taxon>Xylariomycetidae</taxon>
        <taxon>Xylariales</taxon>
        <taxon>Hypoxylaceae</taxon>
        <taxon>Hypoxylon</taxon>
    </lineage>
</organism>
<protein>
    <submittedName>
        <fullName evidence="1">Uncharacterized protein</fullName>
    </submittedName>
</protein>
<accession>A0ACB9ZD90</accession>
<name>A0ACB9ZD90_9PEZI</name>
<dbReference type="EMBL" id="MU393430">
    <property type="protein sequence ID" value="KAI4869536.1"/>
    <property type="molecule type" value="Genomic_DNA"/>
</dbReference>
<keyword evidence="2" id="KW-1185">Reference proteome</keyword>
<comment type="caution">
    <text evidence="1">The sequence shown here is derived from an EMBL/GenBank/DDBJ whole genome shotgun (WGS) entry which is preliminary data.</text>
</comment>
<reference evidence="1 2" key="1">
    <citation type="journal article" date="2022" name="New Phytol.">
        <title>Ecological generalism drives hyperdiversity of secondary metabolite gene clusters in xylarialean endophytes.</title>
        <authorList>
            <person name="Franco M.E.E."/>
            <person name="Wisecaver J.H."/>
            <person name="Arnold A.E."/>
            <person name="Ju Y.M."/>
            <person name="Slot J.C."/>
            <person name="Ahrendt S."/>
            <person name="Moore L.P."/>
            <person name="Eastman K.E."/>
            <person name="Scott K."/>
            <person name="Konkel Z."/>
            <person name="Mondo S.J."/>
            <person name="Kuo A."/>
            <person name="Hayes R.D."/>
            <person name="Haridas S."/>
            <person name="Andreopoulos B."/>
            <person name="Riley R."/>
            <person name="LaButti K."/>
            <person name="Pangilinan J."/>
            <person name="Lipzen A."/>
            <person name="Amirebrahimi M."/>
            <person name="Yan J."/>
            <person name="Adam C."/>
            <person name="Keymanesh K."/>
            <person name="Ng V."/>
            <person name="Louie K."/>
            <person name="Northen T."/>
            <person name="Drula E."/>
            <person name="Henrissat B."/>
            <person name="Hsieh H.M."/>
            <person name="Youens-Clark K."/>
            <person name="Lutzoni F."/>
            <person name="Miadlikowska J."/>
            <person name="Eastwood D.C."/>
            <person name="Hamelin R.C."/>
            <person name="Grigoriev I.V."/>
            <person name="U'Ren J.M."/>
        </authorList>
    </citation>
    <scope>NUCLEOTIDE SEQUENCE [LARGE SCALE GENOMIC DNA]</scope>
    <source>
        <strain evidence="1 2">CBS 119005</strain>
    </source>
</reference>
<proteinExistence type="predicted"/>
<evidence type="ECO:0000313" key="1">
    <source>
        <dbReference type="EMBL" id="KAI4869536.1"/>
    </source>
</evidence>
<dbReference type="Proteomes" id="UP001497700">
    <property type="component" value="Unassembled WGS sequence"/>
</dbReference>
<gene>
    <name evidence="1" type="ORF">F4820DRAFT_406935</name>
</gene>
<sequence length="69" mass="8076">MDPFQSGSKDTRSQPWKQWVQEELDARKRADKTEEGRKAQENRAKAYIRKTDDDDDDDEGYESPRNKAG</sequence>